<dbReference type="Proteomes" id="UP000215433">
    <property type="component" value="Unassembled WGS sequence"/>
</dbReference>
<sequence length="524" mass="57670">MMQQIRQHIPQVQGPLPVNADSYPFSTMVHANDPLDLSEYGYVEEEYLLEGDADTYSERIDDGSASEVGNAIPDGQPTHYVTRVLVRRPAEEAPQNAWLSILNASQGYDIEDDWRRAWDYIIAQRDCYVGVTSKPINADALHNFDGNRYARVTWGGKLPGLHAEPGWNPFQIIPDSEEGLAWDILAQAGAWVRSGLSFPAPNHVVMMGQSQSAVYANTYLTYFDALLTGPSGERIFDGYLPGAGSVLCRELRQMQLSDSDPESATVVHSGVKATFIPRLLPPAQIDAPVITITTEADTHLFAGLGSGAEAFMLGDGPKRRHWHVAGAPHSDARSRVIPCDSEIRKACRLPRNRNEEWLRSLITLPVEPVITAAMNAIVRWIDQGIPAPDSVYFDTQTWPDGRIDVQNDSGASVSGGRQFVNDARGNRAGGIRLGMLQHPIADFHPAALEQGVSGTMTLCDAAQVKALYPTCESYQRACDEVDDRLQAAGYLEAHGRRLLHNVEAELWRRCAEGSAPLEYTPQEV</sequence>
<accession>A0A229VW06</accession>
<evidence type="ECO:0000313" key="2">
    <source>
        <dbReference type="EMBL" id="OXM99715.1"/>
    </source>
</evidence>
<proteinExistence type="predicted"/>
<protein>
    <recommendedName>
        <fullName evidence="1">Alpha/beta hydrolase domain-containing protein</fullName>
    </recommendedName>
</protein>
<evidence type="ECO:0000313" key="3">
    <source>
        <dbReference type="Proteomes" id="UP000215433"/>
    </source>
</evidence>
<keyword evidence="3" id="KW-1185">Reference proteome</keyword>
<comment type="caution">
    <text evidence="2">The sequence shown here is derived from an EMBL/GenBank/DDBJ whole genome shotgun (WGS) entry which is preliminary data.</text>
</comment>
<feature type="domain" description="Alpha/beta hydrolase" evidence="1">
    <location>
        <begin position="12"/>
        <end position="498"/>
    </location>
</feature>
<dbReference type="EMBL" id="NEWD01000031">
    <property type="protein sequence ID" value="OXM99715.1"/>
    <property type="molecule type" value="Genomic_DNA"/>
</dbReference>
<dbReference type="RefSeq" id="WP_093961151.1">
    <property type="nucleotide sequence ID" value="NZ_NEWD01000031.1"/>
</dbReference>
<evidence type="ECO:0000259" key="1">
    <source>
        <dbReference type="Pfam" id="PF20091"/>
    </source>
</evidence>
<dbReference type="InterPro" id="IPR045394">
    <property type="entry name" value="Abhydrolase_dom"/>
</dbReference>
<reference evidence="2 3" key="1">
    <citation type="submission" date="2017-05" db="EMBL/GenBank/DDBJ databases">
        <title>Bifidobacterium vansinderenii sp. nov.</title>
        <authorList>
            <person name="Lugli G.A."/>
            <person name="Duranti S."/>
            <person name="Mangifesta M."/>
        </authorList>
    </citation>
    <scope>NUCLEOTIDE SEQUENCE [LARGE SCALE GENOMIC DNA]</scope>
    <source>
        <strain evidence="2 3">Tam10B</strain>
    </source>
</reference>
<dbReference type="Pfam" id="PF20091">
    <property type="entry name" value="Abhydrolase_10"/>
    <property type="match status" value="1"/>
</dbReference>
<organism evidence="2 3">
    <name type="scientific">Bifidobacterium vansinderenii</name>
    <dbReference type="NCBI Taxonomy" id="1984871"/>
    <lineage>
        <taxon>Bacteria</taxon>
        <taxon>Bacillati</taxon>
        <taxon>Actinomycetota</taxon>
        <taxon>Actinomycetes</taxon>
        <taxon>Bifidobacteriales</taxon>
        <taxon>Bifidobacteriaceae</taxon>
        <taxon>Bifidobacterium</taxon>
    </lineage>
</organism>
<name>A0A229VW06_9BIFI</name>
<dbReference type="AlphaFoldDB" id="A0A229VW06"/>
<dbReference type="OrthoDB" id="1971292at2"/>
<gene>
    <name evidence="2" type="ORF">Tam10B_2033</name>
</gene>